<reference evidence="1 2" key="1">
    <citation type="journal article" date="2016" name="Nat. Commun.">
        <title>Thousands of microbial genomes shed light on interconnected biogeochemical processes in an aquifer system.</title>
        <authorList>
            <person name="Anantharaman K."/>
            <person name="Brown C.T."/>
            <person name="Hug L.A."/>
            <person name="Sharon I."/>
            <person name="Castelle C.J."/>
            <person name="Probst A.J."/>
            <person name="Thomas B.C."/>
            <person name="Singh A."/>
            <person name="Wilkins M.J."/>
            <person name="Karaoz U."/>
            <person name="Brodie E.L."/>
            <person name="Williams K.H."/>
            <person name="Hubbard S.S."/>
            <person name="Banfield J.F."/>
        </authorList>
    </citation>
    <scope>NUCLEOTIDE SEQUENCE [LARGE SCALE GENOMIC DNA]</scope>
</reference>
<gene>
    <name evidence="1" type="ORF">A2Z00_01860</name>
</gene>
<dbReference type="EMBL" id="MFIZ01000015">
    <property type="protein sequence ID" value="OGG11793.1"/>
    <property type="molecule type" value="Genomic_DNA"/>
</dbReference>
<accession>A0A1F5ZHK9</accession>
<organism evidence="1 2">
    <name type="scientific">Candidatus Gottesmanbacteria bacterium RBG_13_45_10</name>
    <dbReference type="NCBI Taxonomy" id="1798370"/>
    <lineage>
        <taxon>Bacteria</taxon>
        <taxon>Candidatus Gottesmaniibacteriota</taxon>
    </lineage>
</organism>
<evidence type="ECO:0008006" key="3">
    <source>
        <dbReference type="Google" id="ProtNLM"/>
    </source>
</evidence>
<evidence type="ECO:0000313" key="1">
    <source>
        <dbReference type="EMBL" id="OGG11793.1"/>
    </source>
</evidence>
<proteinExistence type="predicted"/>
<dbReference type="Proteomes" id="UP000177268">
    <property type="component" value="Unassembled WGS sequence"/>
</dbReference>
<comment type="caution">
    <text evidence="1">The sequence shown here is derived from an EMBL/GenBank/DDBJ whole genome shotgun (WGS) entry which is preliminary data.</text>
</comment>
<dbReference type="SUPFAM" id="SSF53187">
    <property type="entry name" value="Zn-dependent exopeptidases"/>
    <property type="match status" value="1"/>
</dbReference>
<sequence length="218" mass="24722">MDAIIYGKNPRLGLFSGIHGDERGITTSVKKAVFKYKTALDSFVFIPECSPSAVKLGTRRNAEGIDLNRNFIKNPKSKEAQELISLIANFAFTLCVDFHEDVELPGVYVYDSDNREGSQLLTFFRNQVKKVAPLYSGVDDERDETLGGKAHEGYRVSSPPTKDESGNYIYEGFLDFWALIEKKTKRWITLEVPTNFPETDKDAIVDIFFRAFILEKTE</sequence>
<dbReference type="Gene3D" id="3.40.630.10">
    <property type="entry name" value="Zn peptidases"/>
    <property type="match status" value="1"/>
</dbReference>
<evidence type="ECO:0000313" key="2">
    <source>
        <dbReference type="Proteomes" id="UP000177268"/>
    </source>
</evidence>
<name>A0A1F5ZHK9_9BACT</name>
<dbReference type="AlphaFoldDB" id="A0A1F5ZHK9"/>
<protein>
    <recommendedName>
        <fullName evidence="3">Peptidase M14 carboxypeptidase A domain-containing protein</fullName>
    </recommendedName>
</protein>
<dbReference type="STRING" id="1798370.A2Z00_01860"/>